<accession>A0A1Q9CW08</accession>
<comment type="caution">
    <text evidence="8">The sequence shown here is derived from an EMBL/GenBank/DDBJ whole genome shotgun (WGS) entry which is preliminary data.</text>
</comment>
<dbReference type="SUPFAM" id="SSF51206">
    <property type="entry name" value="cAMP-binding domain-like"/>
    <property type="match status" value="1"/>
</dbReference>
<feature type="transmembrane region" description="Helical" evidence="6">
    <location>
        <begin position="319"/>
        <end position="339"/>
    </location>
</feature>
<dbReference type="GO" id="GO:0003254">
    <property type="term" value="P:regulation of membrane depolarization"/>
    <property type="evidence" value="ECO:0007669"/>
    <property type="project" value="TreeGrafter"/>
</dbReference>
<sequence>MIAQAAVKNDGDGHVADSAAVKNDGDGHVADSAGVKNDGDGHVADSAGFGKQPWFVSVKQDLASGNVTDSDEFSCIAEEAHGAFVTAEMFRTFLDEERHRPLVAARHLPFQSKVLPLKCSSVPPIPTASGNRVQVGWTTVADVHPGKASRACLLPAMAASPGQPSKRQDSFQELLRRLAAAHEAELQRARRGEIPSRGASLRGSTPRPSHLSGSLFQSQASSNPPTSRSVPGMSPGTPLLQPSETPGIQESSDSLEEVGAMGQSYEVLELRTCWAEKPPSVRLKSITSVHSTEATAFQKGGGRPSWDCVLSPSGNFRNVWDLLGVLCLMWDVIMIPLQMFDLDLDLQVGLDWLSRLEMMFWAMDMLLAFFTGFVDRGILILDLRRIRHHYLLHWFGIDFSILLADFLLEFAFVESLGEVKAAKFLRLIRLLRIIRLAKLTHVSIFLRDQLKSRVACIQLNLGLVILCIVLLQHVVACCWHGIAALTSNSWLDQHSMRNQHVSFQYATAMRWSLAQLGIGGTEIEAVSYAEAVYSVVVAFVSLISFSTVISSMTSLISSLNKAKVEETDQFWLLRKYLRDKDIAGSLAERITDFLRYAYHTHATQTADRPYILQLLSKPLQGELSFRIYRDSIMKISFLAEVSQTVAVHNDSAFHKLASEAVSIIDTGPGDVVFSTYGEAEASYLPLQGALTYLHAQGKRETEGQQWIAEMALWTKWLHVGDLLSVNFSRLVCLDTQEFCNSIFTSLEHRSRAHLYAKLYLERLRQQRILTDLWLYQEVAALERQPTDCDERGGWWSFWGRRWATHVREAQILPSQPPDVDLT</sequence>
<dbReference type="GO" id="GO:0035725">
    <property type="term" value="P:sodium ion transmembrane transport"/>
    <property type="evidence" value="ECO:0007669"/>
    <property type="project" value="TreeGrafter"/>
</dbReference>
<reference evidence="8 9" key="1">
    <citation type="submission" date="2016-02" db="EMBL/GenBank/DDBJ databases">
        <title>Genome analysis of coral dinoflagellate symbionts highlights evolutionary adaptations to a symbiotic lifestyle.</title>
        <authorList>
            <person name="Aranda M."/>
            <person name="Li Y."/>
            <person name="Liew Y.J."/>
            <person name="Baumgarten S."/>
            <person name="Simakov O."/>
            <person name="Wilson M."/>
            <person name="Piel J."/>
            <person name="Ashoor H."/>
            <person name="Bougouffa S."/>
            <person name="Bajic V.B."/>
            <person name="Ryu T."/>
            <person name="Ravasi T."/>
            <person name="Bayer T."/>
            <person name="Micklem G."/>
            <person name="Kim H."/>
            <person name="Bhak J."/>
            <person name="Lajeunesse T.C."/>
            <person name="Voolstra C.R."/>
        </authorList>
    </citation>
    <scope>NUCLEOTIDE SEQUENCE [LARGE SCALE GENOMIC DNA]</scope>
    <source>
        <strain evidence="8 9">CCMP2467</strain>
    </source>
</reference>
<name>A0A1Q9CW08_SYMMI</name>
<dbReference type="OMA" id="YAYHTHA"/>
<dbReference type="SUPFAM" id="SSF81324">
    <property type="entry name" value="Voltage-gated potassium channels"/>
    <property type="match status" value="1"/>
</dbReference>
<organism evidence="8 9">
    <name type="scientific">Symbiodinium microadriaticum</name>
    <name type="common">Dinoflagellate</name>
    <name type="synonym">Zooxanthella microadriatica</name>
    <dbReference type="NCBI Taxonomy" id="2951"/>
    <lineage>
        <taxon>Eukaryota</taxon>
        <taxon>Sar</taxon>
        <taxon>Alveolata</taxon>
        <taxon>Dinophyceae</taxon>
        <taxon>Suessiales</taxon>
        <taxon>Symbiodiniaceae</taxon>
        <taxon>Symbiodinium</taxon>
    </lineage>
</organism>
<feature type="region of interest" description="Disordered" evidence="5">
    <location>
        <begin position="1"/>
        <end position="43"/>
    </location>
</feature>
<evidence type="ECO:0000313" key="8">
    <source>
        <dbReference type="EMBL" id="OLP87075.1"/>
    </source>
</evidence>
<dbReference type="GO" id="GO:0005249">
    <property type="term" value="F:voltage-gated potassium channel activity"/>
    <property type="evidence" value="ECO:0007669"/>
    <property type="project" value="TreeGrafter"/>
</dbReference>
<evidence type="ECO:0000256" key="4">
    <source>
        <dbReference type="ARBA" id="ARBA00023136"/>
    </source>
</evidence>
<dbReference type="EMBL" id="LSRX01000882">
    <property type="protein sequence ID" value="OLP87075.1"/>
    <property type="molecule type" value="Genomic_DNA"/>
</dbReference>
<evidence type="ECO:0000259" key="7">
    <source>
        <dbReference type="Pfam" id="PF00520"/>
    </source>
</evidence>
<evidence type="ECO:0000256" key="2">
    <source>
        <dbReference type="ARBA" id="ARBA00022692"/>
    </source>
</evidence>
<gene>
    <name evidence="8" type="ORF">AK812_SmicGene31749</name>
</gene>
<feature type="transmembrane region" description="Helical" evidence="6">
    <location>
        <begin position="458"/>
        <end position="482"/>
    </location>
</feature>
<feature type="transmembrane region" description="Helical" evidence="6">
    <location>
        <begin position="391"/>
        <end position="412"/>
    </location>
</feature>
<evidence type="ECO:0000256" key="6">
    <source>
        <dbReference type="SAM" id="Phobius"/>
    </source>
</evidence>
<dbReference type="PANTHER" id="PTHR45689:SF5">
    <property type="entry name" value="I[[H]] CHANNEL, ISOFORM E"/>
    <property type="match status" value="1"/>
</dbReference>
<dbReference type="InterPro" id="IPR018490">
    <property type="entry name" value="cNMP-bd_dom_sf"/>
</dbReference>
<feature type="compositionally biased region" description="Polar residues" evidence="5">
    <location>
        <begin position="202"/>
        <end position="229"/>
    </location>
</feature>
<dbReference type="AlphaFoldDB" id="A0A1Q9CW08"/>
<dbReference type="InterPro" id="IPR051413">
    <property type="entry name" value="K/Na_HCN_channel"/>
</dbReference>
<evidence type="ECO:0000256" key="1">
    <source>
        <dbReference type="ARBA" id="ARBA00004141"/>
    </source>
</evidence>
<dbReference type="Gene3D" id="1.10.287.70">
    <property type="match status" value="1"/>
</dbReference>
<keyword evidence="4 6" id="KW-0472">Membrane</keyword>
<dbReference type="OrthoDB" id="428772at2759"/>
<keyword evidence="3 6" id="KW-1133">Transmembrane helix</keyword>
<feature type="domain" description="Ion transport" evidence="7">
    <location>
        <begin position="318"/>
        <end position="562"/>
    </location>
</feature>
<evidence type="ECO:0000256" key="3">
    <source>
        <dbReference type="ARBA" id="ARBA00022989"/>
    </source>
</evidence>
<dbReference type="InterPro" id="IPR005821">
    <property type="entry name" value="Ion_trans_dom"/>
</dbReference>
<keyword evidence="9" id="KW-1185">Reference proteome</keyword>
<proteinExistence type="predicted"/>
<evidence type="ECO:0000256" key="5">
    <source>
        <dbReference type="SAM" id="MobiDB-lite"/>
    </source>
</evidence>
<feature type="compositionally biased region" description="Polar residues" evidence="5">
    <location>
        <begin position="240"/>
        <end position="252"/>
    </location>
</feature>
<protein>
    <submittedName>
        <fullName evidence="8">Cyclic nucleotide-gated cation channel</fullName>
    </submittedName>
</protein>
<dbReference type="Pfam" id="PF00520">
    <property type="entry name" value="Ion_trans"/>
    <property type="match status" value="1"/>
</dbReference>
<feature type="transmembrane region" description="Helical" evidence="6">
    <location>
        <begin position="359"/>
        <end position="379"/>
    </location>
</feature>
<comment type="subcellular location">
    <subcellularLocation>
        <location evidence="1">Membrane</location>
        <topology evidence="1">Multi-pass membrane protein</topology>
    </subcellularLocation>
</comment>
<keyword evidence="2 6" id="KW-0812">Transmembrane</keyword>
<dbReference type="PANTHER" id="PTHR45689">
    <property type="entry name" value="I[[H]] CHANNEL, ISOFORM E"/>
    <property type="match status" value="1"/>
</dbReference>
<dbReference type="Proteomes" id="UP000186817">
    <property type="component" value="Unassembled WGS sequence"/>
</dbReference>
<feature type="region of interest" description="Disordered" evidence="5">
    <location>
        <begin position="186"/>
        <end position="256"/>
    </location>
</feature>
<evidence type="ECO:0000313" key="9">
    <source>
        <dbReference type="Proteomes" id="UP000186817"/>
    </source>
</evidence>
<dbReference type="GO" id="GO:0098855">
    <property type="term" value="C:HCN channel complex"/>
    <property type="evidence" value="ECO:0007669"/>
    <property type="project" value="TreeGrafter"/>
</dbReference>
<feature type="transmembrane region" description="Helical" evidence="6">
    <location>
        <begin position="531"/>
        <end position="556"/>
    </location>
</feature>